<reference evidence="1 2" key="1">
    <citation type="submission" date="2019-03" db="EMBL/GenBank/DDBJ databases">
        <title>Single cell metagenomics reveals metabolic interactions within the superorganism composed of flagellate Streblomastix strix and complex community of Bacteroidetes bacteria on its surface.</title>
        <authorList>
            <person name="Treitli S.C."/>
            <person name="Kolisko M."/>
            <person name="Husnik F."/>
            <person name="Keeling P."/>
            <person name="Hampl V."/>
        </authorList>
    </citation>
    <scope>NUCLEOTIDE SEQUENCE [LARGE SCALE GENOMIC DNA]</scope>
    <source>
        <strain evidence="1">ST1C</strain>
    </source>
</reference>
<dbReference type="AlphaFoldDB" id="A0A5J4X2Y8"/>
<gene>
    <name evidence="1" type="ORF">EZS28_002811</name>
</gene>
<sequence>MSYVKFDGTLEKSYAELVVFVIYKVEVNEDIPKESDAEQFGETKEFEAFGGRGGIGSDVLNGLSGSNCVDFDESSFVGFGGSSDK</sequence>
<evidence type="ECO:0000313" key="2">
    <source>
        <dbReference type="Proteomes" id="UP000324800"/>
    </source>
</evidence>
<dbReference type="EMBL" id="SNRW01000352">
    <property type="protein sequence ID" value="KAA6401667.1"/>
    <property type="molecule type" value="Genomic_DNA"/>
</dbReference>
<organism evidence="1 2">
    <name type="scientific">Streblomastix strix</name>
    <dbReference type="NCBI Taxonomy" id="222440"/>
    <lineage>
        <taxon>Eukaryota</taxon>
        <taxon>Metamonada</taxon>
        <taxon>Preaxostyla</taxon>
        <taxon>Oxymonadida</taxon>
        <taxon>Streblomastigidae</taxon>
        <taxon>Streblomastix</taxon>
    </lineage>
</organism>
<proteinExistence type="predicted"/>
<evidence type="ECO:0000313" key="1">
    <source>
        <dbReference type="EMBL" id="KAA6401667.1"/>
    </source>
</evidence>
<dbReference type="Proteomes" id="UP000324800">
    <property type="component" value="Unassembled WGS sequence"/>
</dbReference>
<comment type="caution">
    <text evidence="1">The sequence shown here is derived from an EMBL/GenBank/DDBJ whole genome shotgun (WGS) entry which is preliminary data.</text>
</comment>
<protein>
    <submittedName>
        <fullName evidence="1">Uncharacterized protein</fullName>
    </submittedName>
</protein>
<name>A0A5J4X2Y8_9EUKA</name>
<accession>A0A5J4X2Y8</accession>